<evidence type="ECO:0008006" key="4">
    <source>
        <dbReference type="Google" id="ProtNLM"/>
    </source>
</evidence>
<reference evidence="2 3" key="1">
    <citation type="submission" date="2020-02" db="EMBL/GenBank/DDBJ databases">
        <authorList>
            <person name="Chen W.-M."/>
        </authorList>
    </citation>
    <scope>NUCLEOTIDE SEQUENCE [LARGE SCALE GENOMIC DNA]</scope>
    <source>
        <strain evidence="2 3">KDG-16</strain>
    </source>
</reference>
<proteinExistence type="predicted"/>
<comment type="caution">
    <text evidence="2">The sequence shown here is derived from an EMBL/GenBank/DDBJ whole genome shotgun (WGS) entry which is preliminary data.</text>
</comment>
<organism evidence="2 3">
    <name type="scientific">Flavobacterium difficile</name>
    <dbReference type="NCBI Taxonomy" id="2709659"/>
    <lineage>
        <taxon>Bacteria</taxon>
        <taxon>Pseudomonadati</taxon>
        <taxon>Bacteroidota</taxon>
        <taxon>Flavobacteriia</taxon>
        <taxon>Flavobacteriales</taxon>
        <taxon>Flavobacteriaceae</taxon>
        <taxon>Flavobacterium</taxon>
    </lineage>
</organism>
<feature type="signal peptide" evidence="1">
    <location>
        <begin position="1"/>
        <end position="19"/>
    </location>
</feature>
<keyword evidence="1" id="KW-0732">Signal</keyword>
<evidence type="ECO:0000313" key="3">
    <source>
        <dbReference type="Proteomes" id="UP000800984"/>
    </source>
</evidence>
<evidence type="ECO:0000313" key="2">
    <source>
        <dbReference type="EMBL" id="NHM01568.1"/>
    </source>
</evidence>
<dbReference type="PROSITE" id="PS51257">
    <property type="entry name" value="PROKAR_LIPOPROTEIN"/>
    <property type="match status" value="1"/>
</dbReference>
<protein>
    <recommendedName>
        <fullName evidence="4">Lipoprotein</fullName>
    </recommendedName>
</protein>
<gene>
    <name evidence="2" type="ORF">G4D72_05525</name>
</gene>
<name>A0ABX0I302_9FLAO</name>
<sequence>MKKILILLALTLTLSCCNKDDNPSSSNDQLPPETQTGANTVGCLVNGKVFLPHQEGINPAVNCFYQLYNGEYFFTMNFADLRGTGVKAVVIQTSRINLEEGQIYLLNKNIIEDGDFSGGGQYYISSILSNNFYTNTIKTGELKITRLDISNSIISGTFWFDAVNTAGETVEIRSGRFDWNY</sequence>
<dbReference type="EMBL" id="JAAJBT010000002">
    <property type="protein sequence ID" value="NHM01568.1"/>
    <property type="molecule type" value="Genomic_DNA"/>
</dbReference>
<keyword evidence="3" id="KW-1185">Reference proteome</keyword>
<dbReference type="Proteomes" id="UP000800984">
    <property type="component" value="Unassembled WGS sequence"/>
</dbReference>
<feature type="chain" id="PRO_5045617674" description="Lipoprotein" evidence="1">
    <location>
        <begin position="20"/>
        <end position="181"/>
    </location>
</feature>
<dbReference type="RefSeq" id="WP_166076626.1">
    <property type="nucleotide sequence ID" value="NZ_JAAJBT010000002.1"/>
</dbReference>
<accession>A0ABX0I302</accession>
<evidence type="ECO:0000256" key="1">
    <source>
        <dbReference type="SAM" id="SignalP"/>
    </source>
</evidence>